<name>A0A1G9X6J4_9PSEU</name>
<dbReference type="Pfam" id="PF00069">
    <property type="entry name" value="Pkinase"/>
    <property type="match status" value="1"/>
</dbReference>
<organism evidence="2 3">
    <name type="scientific">Lentzea albidocapillata subsp. violacea</name>
    <dbReference type="NCBI Taxonomy" id="128104"/>
    <lineage>
        <taxon>Bacteria</taxon>
        <taxon>Bacillati</taxon>
        <taxon>Actinomycetota</taxon>
        <taxon>Actinomycetes</taxon>
        <taxon>Pseudonocardiales</taxon>
        <taxon>Pseudonocardiaceae</taxon>
        <taxon>Lentzea</taxon>
    </lineage>
</organism>
<dbReference type="InterPro" id="IPR000719">
    <property type="entry name" value="Prot_kinase_dom"/>
</dbReference>
<evidence type="ECO:0000259" key="1">
    <source>
        <dbReference type="PROSITE" id="PS50011"/>
    </source>
</evidence>
<dbReference type="Gene3D" id="1.10.510.10">
    <property type="entry name" value="Transferase(Phosphotransferase) domain 1"/>
    <property type="match status" value="1"/>
</dbReference>
<dbReference type="GO" id="GO:0005524">
    <property type="term" value="F:ATP binding"/>
    <property type="evidence" value="ECO:0007669"/>
    <property type="project" value="InterPro"/>
</dbReference>
<dbReference type="AlphaFoldDB" id="A0A1G9X6J4"/>
<evidence type="ECO:0000313" key="2">
    <source>
        <dbReference type="EMBL" id="SDM92126.1"/>
    </source>
</evidence>
<keyword evidence="2" id="KW-0808">Transferase</keyword>
<dbReference type="GO" id="GO:0004672">
    <property type="term" value="F:protein kinase activity"/>
    <property type="evidence" value="ECO:0007669"/>
    <property type="project" value="InterPro"/>
</dbReference>
<dbReference type="EMBL" id="FNET01000029">
    <property type="protein sequence ID" value="SDM92126.1"/>
    <property type="molecule type" value="Genomic_DNA"/>
</dbReference>
<dbReference type="Proteomes" id="UP000199682">
    <property type="component" value="Unassembled WGS sequence"/>
</dbReference>
<keyword evidence="2" id="KW-0418">Kinase</keyword>
<accession>A0A1G9X6J4</accession>
<protein>
    <submittedName>
        <fullName evidence="2">Protein kinase domain-containing protein</fullName>
    </submittedName>
</protein>
<dbReference type="SUPFAM" id="SSF56112">
    <property type="entry name" value="Protein kinase-like (PK-like)"/>
    <property type="match status" value="1"/>
</dbReference>
<evidence type="ECO:0000313" key="3">
    <source>
        <dbReference type="Proteomes" id="UP000199682"/>
    </source>
</evidence>
<proteinExistence type="predicted"/>
<sequence>MTTPSDGTRVTDDAGVEFLLGKKIAEGAQGTVYRVASYPDFAIKLLTRPQDLERIERVRRLPLDGLAVASPITLVRNGGAGYVMRLANEMKPLRNPYLPREFGPREDADWYLATGGLRRRLAISANLASTVAGLHARGLAYVDLNPGNVMVSEDLTRDATWLIDTDNLTSMTEPSWDIVGFPGYVAPERKRRSPPTTLADAYSLGIIVFRMLVLSHPLMGAATFGTEGKTADLGIDLGQFPYVDDPDDDTNRLLPSSLPAGLLSLALSGRLRRLCQRTFGAGRLTPLSRPGSSRWREVLFTALDNVIECPRGCGWTYYRLMSNCPKCNGRTGPTTMLTVYPGRPETMLSARDSLVVAESVTSVLPRHLWGRYDEADAILTVRPVTDGYELTAHGETVITNATGQRVTRMAKPVGNQVSRVLLSTPGRPDRTIALRSVPTA</sequence>
<feature type="domain" description="Protein kinase" evidence="1">
    <location>
        <begin position="18"/>
        <end position="301"/>
    </location>
</feature>
<gene>
    <name evidence="2" type="ORF">SAMN04488074_12950</name>
</gene>
<dbReference type="RefSeq" id="WP_090014304.1">
    <property type="nucleotide sequence ID" value="NZ_FNET01000029.1"/>
</dbReference>
<dbReference type="SMART" id="SM00220">
    <property type="entry name" value="S_TKc"/>
    <property type="match status" value="1"/>
</dbReference>
<dbReference type="PROSITE" id="PS50011">
    <property type="entry name" value="PROTEIN_KINASE_DOM"/>
    <property type="match status" value="1"/>
</dbReference>
<reference evidence="3" key="1">
    <citation type="submission" date="2016-10" db="EMBL/GenBank/DDBJ databases">
        <authorList>
            <person name="Varghese N."/>
            <person name="Submissions S."/>
        </authorList>
    </citation>
    <scope>NUCLEOTIDE SEQUENCE [LARGE SCALE GENOMIC DNA]</scope>
    <source>
        <strain evidence="3">DSM 44796</strain>
    </source>
</reference>
<dbReference type="InterPro" id="IPR011009">
    <property type="entry name" value="Kinase-like_dom_sf"/>
</dbReference>